<protein>
    <submittedName>
        <fullName evidence="1">Uncharacterized protein</fullName>
    </submittedName>
</protein>
<dbReference type="STRING" id="708126.BW727_101298"/>
<proteinExistence type="predicted"/>
<dbReference type="RefSeq" id="WP_062468678.1">
    <property type="nucleotide sequence ID" value="NZ_BBYN01000009.1"/>
</dbReference>
<organism evidence="1 2">
    <name type="scientific">Jeotgalibaca dankookensis</name>
    <dbReference type="NCBI Taxonomy" id="708126"/>
    <lineage>
        <taxon>Bacteria</taxon>
        <taxon>Bacillati</taxon>
        <taxon>Bacillota</taxon>
        <taxon>Bacilli</taxon>
        <taxon>Lactobacillales</taxon>
        <taxon>Carnobacteriaceae</taxon>
        <taxon>Jeotgalibaca</taxon>
    </lineage>
</organism>
<evidence type="ECO:0000313" key="2">
    <source>
        <dbReference type="Proteomes" id="UP000188993"/>
    </source>
</evidence>
<reference evidence="1 2" key="1">
    <citation type="journal article" date="2014" name="Int. J. Syst. Evol. Microbiol.">
        <title>Jeotgalibaca dankookensis gen. nov., sp. nov., a member of the family Carnobacteriaceae, isolated from seujeot (Korean traditional food).</title>
        <authorList>
            <person name="Lee D.G."/>
            <person name="Trujillo M.E."/>
            <person name="Kang H."/>
            <person name="Ahn T.Y."/>
        </authorList>
    </citation>
    <scope>NUCLEOTIDE SEQUENCE [LARGE SCALE GENOMIC DNA]</scope>
    <source>
        <strain evidence="1 2">EX-07</strain>
    </source>
</reference>
<sequence>MDQKDILLTNITIKGHFHDIYMYSRFLYLWKNKHEVRIYHWGKLMKEWAIEDLPIYQDRLHNQILKQTENSLKPFLFKTITFEKAVYDSLIYRHRLYYLNENGFYYLEPEKATPTEILLTKGNFRTIKLNRSNRMILVSDERGVFEWYDNKLIQWDSIPTYKMVWNDENILQLDEHNRPIQLLQFEIHQKIPYLMKRIPAHDLSKMDLYYETSLEIDKSEEEDYRISLFEFLPETESLSSKKIGEQVKLALKPHKKLSGMVLDNHSLYLSQQKSKLSLELKGDLFLSIANDEYHTFRIYQKSHHYQNQLHLLSDQQLTILIFNQLL</sequence>
<keyword evidence="2" id="KW-1185">Reference proteome</keyword>
<dbReference type="Proteomes" id="UP000188993">
    <property type="component" value="Chromosome"/>
</dbReference>
<dbReference type="AlphaFoldDB" id="A0A1S6IQ29"/>
<dbReference type="EMBL" id="CP019728">
    <property type="protein sequence ID" value="AQS53665.1"/>
    <property type="molecule type" value="Genomic_DNA"/>
</dbReference>
<accession>A0A1S6IQ29</accession>
<gene>
    <name evidence="1" type="ORF">BW727_101298</name>
</gene>
<dbReference type="KEGG" id="jda:BW727_101298"/>
<evidence type="ECO:0000313" key="1">
    <source>
        <dbReference type="EMBL" id="AQS53665.1"/>
    </source>
</evidence>
<dbReference type="OrthoDB" id="8477882at2"/>
<name>A0A1S6IQ29_9LACT</name>